<evidence type="ECO:0000313" key="2">
    <source>
        <dbReference type="EMBL" id="TYJ47109.1"/>
    </source>
</evidence>
<proteinExistence type="predicted"/>
<protein>
    <submittedName>
        <fullName evidence="2">Uncharacterized protein</fullName>
    </submittedName>
</protein>
<sequence length="110" mass="12975">MHETCRLFSSKTRVGTALLISRGKKIRNTFKTLLSRTNIMKNRAENGFIFRRCLKLFYYNQRVPLQDNSTKTHVDCKKDKPSTSSCFSHKRRHFQQRTPNRSHLDLKATT</sequence>
<reference evidence="2 3" key="1">
    <citation type="submission" date="2019-07" db="EMBL/GenBank/DDBJ databases">
        <title>WGS assembly of Gossypium mustelinum.</title>
        <authorList>
            <person name="Chen Z.J."/>
            <person name="Sreedasyam A."/>
            <person name="Ando A."/>
            <person name="Song Q."/>
            <person name="De L."/>
            <person name="Hulse-Kemp A."/>
            <person name="Ding M."/>
            <person name="Ye W."/>
            <person name="Kirkbride R."/>
            <person name="Jenkins J."/>
            <person name="Plott C."/>
            <person name="Lovell J."/>
            <person name="Lin Y.-M."/>
            <person name="Vaughn R."/>
            <person name="Liu B."/>
            <person name="Li W."/>
            <person name="Simpson S."/>
            <person name="Scheffler B."/>
            <person name="Saski C."/>
            <person name="Grover C."/>
            <person name="Hu G."/>
            <person name="Conover J."/>
            <person name="Carlson J."/>
            <person name="Shu S."/>
            <person name="Boston L."/>
            <person name="Williams M."/>
            <person name="Peterson D."/>
            <person name="Mcgee K."/>
            <person name="Jones D."/>
            <person name="Wendel J."/>
            <person name="Stelly D."/>
            <person name="Grimwood J."/>
            <person name="Schmutz J."/>
        </authorList>
    </citation>
    <scope>NUCLEOTIDE SEQUENCE [LARGE SCALE GENOMIC DNA]</scope>
    <source>
        <strain evidence="2">1408120.09</strain>
    </source>
</reference>
<dbReference type="EMBL" id="CM017637">
    <property type="protein sequence ID" value="TYJ47109.1"/>
    <property type="molecule type" value="Genomic_DNA"/>
</dbReference>
<dbReference type="AlphaFoldDB" id="A0A5D3AA33"/>
<feature type="compositionally biased region" description="Basic and acidic residues" evidence="1">
    <location>
        <begin position="70"/>
        <end position="81"/>
    </location>
</feature>
<dbReference type="Proteomes" id="UP000323597">
    <property type="component" value="Chromosome A02"/>
</dbReference>
<accession>A0A5D3AA33</accession>
<name>A0A5D3AA33_GOSMU</name>
<organism evidence="2 3">
    <name type="scientific">Gossypium mustelinum</name>
    <name type="common">Cotton</name>
    <name type="synonym">Gossypium caicoense</name>
    <dbReference type="NCBI Taxonomy" id="34275"/>
    <lineage>
        <taxon>Eukaryota</taxon>
        <taxon>Viridiplantae</taxon>
        <taxon>Streptophyta</taxon>
        <taxon>Embryophyta</taxon>
        <taxon>Tracheophyta</taxon>
        <taxon>Spermatophyta</taxon>
        <taxon>Magnoliopsida</taxon>
        <taxon>eudicotyledons</taxon>
        <taxon>Gunneridae</taxon>
        <taxon>Pentapetalae</taxon>
        <taxon>rosids</taxon>
        <taxon>malvids</taxon>
        <taxon>Malvales</taxon>
        <taxon>Malvaceae</taxon>
        <taxon>Malvoideae</taxon>
        <taxon>Gossypium</taxon>
    </lineage>
</organism>
<keyword evidence="3" id="KW-1185">Reference proteome</keyword>
<evidence type="ECO:0000256" key="1">
    <source>
        <dbReference type="SAM" id="MobiDB-lite"/>
    </source>
</evidence>
<evidence type="ECO:0000313" key="3">
    <source>
        <dbReference type="Proteomes" id="UP000323597"/>
    </source>
</evidence>
<gene>
    <name evidence="2" type="ORF">E1A91_A02G164800v1</name>
</gene>
<feature type="region of interest" description="Disordered" evidence="1">
    <location>
        <begin position="69"/>
        <end position="110"/>
    </location>
</feature>